<sequence>MASAGSSNNGPGAADYAMDVDMDEGFIMDPESAALIAQLQLEDAALVVAGSKGKGRADAPPPDLEIALRLQTEEFSGWEQLYRDAALAQSIGNAIEMDARLLEAYRLMEETAVADRRAAELLEGGATDLPPLNEAQKIVGEDKDFAKIFDFHTIADSASNVAEQPNQDFSIGVSGSRKTGPSVDRNKRIWCTGCGEQLRIQDTLGAPCDHYYCAGCITRLVESSLTDETLHPIRCCRESIPTAGIAGLIKNADLWSRFEAKRIEYETPGKTRVYCSTPTCSSFLGSSEAHIASSNNARFVWAPCASCNTQTCVSCGKPAHPGDTCSQNEATEEVRALAKTSGWQTCPNCQAIIDLHHGCNHMTCRCRTEFCYECGVLWKTCRCEQWDEHRLVVTAELRVENALGGQVVREVQPEAFVQQVMQAVEHLRVNHGCDRHRWTETRGGTCEECHTEMKYFLKMCRNCGLHVCKPCALNRL</sequence>
<evidence type="ECO:0000256" key="8">
    <source>
        <dbReference type="ARBA" id="ARBA00022833"/>
    </source>
</evidence>
<dbReference type="InterPro" id="IPR017907">
    <property type="entry name" value="Znf_RING_CS"/>
</dbReference>
<evidence type="ECO:0000313" key="11">
    <source>
        <dbReference type="Proteomes" id="UP000307440"/>
    </source>
</evidence>
<keyword evidence="7" id="KW-0833">Ubl conjugation pathway</keyword>
<dbReference type="AlphaFoldDB" id="A0A5C3KDN8"/>
<evidence type="ECO:0000256" key="2">
    <source>
        <dbReference type="ARBA" id="ARBA00012251"/>
    </source>
</evidence>
<dbReference type="SUPFAM" id="SSF57850">
    <property type="entry name" value="RING/U-box"/>
    <property type="match status" value="2"/>
</dbReference>
<dbReference type="EC" id="2.3.2.31" evidence="2"/>
<evidence type="ECO:0000256" key="7">
    <source>
        <dbReference type="ARBA" id="ARBA00022786"/>
    </source>
</evidence>
<keyword evidence="8" id="KW-0862">Zinc</keyword>
<keyword evidence="6" id="KW-0863">Zinc-finger</keyword>
<accession>A0A5C3KDN8</accession>
<evidence type="ECO:0000313" key="10">
    <source>
        <dbReference type="EMBL" id="TFK17763.1"/>
    </source>
</evidence>
<dbReference type="Proteomes" id="UP000307440">
    <property type="component" value="Unassembled WGS sequence"/>
</dbReference>
<evidence type="ECO:0000256" key="1">
    <source>
        <dbReference type="ARBA" id="ARBA00001798"/>
    </source>
</evidence>
<dbReference type="Pfam" id="PF01485">
    <property type="entry name" value="IBR"/>
    <property type="match status" value="2"/>
</dbReference>
<reference evidence="10 11" key="1">
    <citation type="journal article" date="2019" name="Nat. Ecol. Evol.">
        <title>Megaphylogeny resolves global patterns of mushroom evolution.</title>
        <authorList>
            <person name="Varga T."/>
            <person name="Krizsan K."/>
            <person name="Foldi C."/>
            <person name="Dima B."/>
            <person name="Sanchez-Garcia M."/>
            <person name="Sanchez-Ramirez S."/>
            <person name="Szollosi G.J."/>
            <person name="Szarkandi J.G."/>
            <person name="Papp V."/>
            <person name="Albert L."/>
            <person name="Andreopoulos W."/>
            <person name="Angelini C."/>
            <person name="Antonin V."/>
            <person name="Barry K.W."/>
            <person name="Bougher N.L."/>
            <person name="Buchanan P."/>
            <person name="Buyck B."/>
            <person name="Bense V."/>
            <person name="Catcheside P."/>
            <person name="Chovatia M."/>
            <person name="Cooper J."/>
            <person name="Damon W."/>
            <person name="Desjardin D."/>
            <person name="Finy P."/>
            <person name="Geml J."/>
            <person name="Haridas S."/>
            <person name="Hughes K."/>
            <person name="Justo A."/>
            <person name="Karasinski D."/>
            <person name="Kautmanova I."/>
            <person name="Kiss B."/>
            <person name="Kocsube S."/>
            <person name="Kotiranta H."/>
            <person name="LaButti K.M."/>
            <person name="Lechner B.E."/>
            <person name="Liimatainen K."/>
            <person name="Lipzen A."/>
            <person name="Lukacs Z."/>
            <person name="Mihaltcheva S."/>
            <person name="Morgado L.N."/>
            <person name="Niskanen T."/>
            <person name="Noordeloos M.E."/>
            <person name="Ohm R.A."/>
            <person name="Ortiz-Santana B."/>
            <person name="Ovrebo C."/>
            <person name="Racz N."/>
            <person name="Riley R."/>
            <person name="Savchenko A."/>
            <person name="Shiryaev A."/>
            <person name="Soop K."/>
            <person name="Spirin V."/>
            <person name="Szebenyi C."/>
            <person name="Tomsovsky M."/>
            <person name="Tulloss R.E."/>
            <person name="Uehling J."/>
            <person name="Grigoriev I.V."/>
            <person name="Vagvolgyi C."/>
            <person name="Papp T."/>
            <person name="Martin F.M."/>
            <person name="Miettinen O."/>
            <person name="Hibbett D.S."/>
            <person name="Nagy L.G."/>
        </authorList>
    </citation>
    <scope>NUCLEOTIDE SEQUENCE [LARGE SCALE GENOMIC DNA]</scope>
    <source>
        <strain evidence="10 11">CBS 121175</strain>
    </source>
</reference>
<evidence type="ECO:0000256" key="3">
    <source>
        <dbReference type="ARBA" id="ARBA00022679"/>
    </source>
</evidence>
<gene>
    <name evidence="10" type="ORF">FA15DRAFT_675837</name>
</gene>
<feature type="domain" description="RING-type" evidence="9">
    <location>
        <begin position="187"/>
        <end position="393"/>
    </location>
</feature>
<dbReference type="InterPro" id="IPR044066">
    <property type="entry name" value="TRIAD_supradom"/>
</dbReference>
<dbReference type="PROSITE" id="PS00518">
    <property type="entry name" value="ZF_RING_1"/>
    <property type="match status" value="1"/>
</dbReference>
<organism evidence="10 11">
    <name type="scientific">Coprinopsis marcescibilis</name>
    <name type="common">Agaric fungus</name>
    <name type="synonym">Psathyrella marcescibilis</name>
    <dbReference type="NCBI Taxonomy" id="230819"/>
    <lineage>
        <taxon>Eukaryota</taxon>
        <taxon>Fungi</taxon>
        <taxon>Dikarya</taxon>
        <taxon>Basidiomycota</taxon>
        <taxon>Agaricomycotina</taxon>
        <taxon>Agaricomycetes</taxon>
        <taxon>Agaricomycetidae</taxon>
        <taxon>Agaricales</taxon>
        <taxon>Agaricineae</taxon>
        <taxon>Psathyrellaceae</taxon>
        <taxon>Coprinopsis</taxon>
    </lineage>
</organism>
<evidence type="ECO:0000259" key="9">
    <source>
        <dbReference type="PROSITE" id="PS51873"/>
    </source>
</evidence>
<comment type="catalytic activity">
    <reaction evidence="1">
        <text>[E2 ubiquitin-conjugating enzyme]-S-ubiquitinyl-L-cysteine + [acceptor protein]-L-lysine = [E2 ubiquitin-conjugating enzyme]-L-cysteine + [acceptor protein]-N(6)-ubiquitinyl-L-lysine.</text>
        <dbReference type="EC" id="2.3.2.31"/>
    </reaction>
</comment>
<dbReference type="Gene3D" id="1.20.120.1750">
    <property type="match status" value="1"/>
</dbReference>
<dbReference type="OrthoDB" id="9977870at2759"/>
<dbReference type="CDD" id="cd20335">
    <property type="entry name" value="BRcat_RBR"/>
    <property type="match status" value="1"/>
</dbReference>
<dbReference type="InterPro" id="IPR031127">
    <property type="entry name" value="E3_UB_ligase_RBR"/>
</dbReference>
<dbReference type="InterPro" id="IPR013083">
    <property type="entry name" value="Znf_RING/FYVE/PHD"/>
</dbReference>
<keyword evidence="5" id="KW-0677">Repeat</keyword>
<dbReference type="Gene3D" id="3.30.40.10">
    <property type="entry name" value="Zinc/RING finger domain, C3HC4 (zinc finger)"/>
    <property type="match status" value="1"/>
</dbReference>
<dbReference type="SMART" id="SM00647">
    <property type="entry name" value="IBR"/>
    <property type="match status" value="2"/>
</dbReference>
<keyword evidence="4" id="KW-0479">Metal-binding</keyword>
<dbReference type="CDD" id="cd22584">
    <property type="entry name" value="Rcat_RBR_unk"/>
    <property type="match status" value="1"/>
</dbReference>
<dbReference type="GO" id="GO:0061630">
    <property type="term" value="F:ubiquitin protein ligase activity"/>
    <property type="evidence" value="ECO:0007669"/>
    <property type="project" value="UniProtKB-EC"/>
</dbReference>
<proteinExistence type="predicted"/>
<dbReference type="PANTHER" id="PTHR11685">
    <property type="entry name" value="RBR FAMILY RING FINGER AND IBR DOMAIN-CONTAINING"/>
    <property type="match status" value="1"/>
</dbReference>
<keyword evidence="3" id="KW-0808">Transferase</keyword>
<dbReference type="InterPro" id="IPR002867">
    <property type="entry name" value="IBR_dom"/>
</dbReference>
<evidence type="ECO:0000256" key="5">
    <source>
        <dbReference type="ARBA" id="ARBA00022737"/>
    </source>
</evidence>
<evidence type="ECO:0000256" key="6">
    <source>
        <dbReference type="ARBA" id="ARBA00022771"/>
    </source>
</evidence>
<dbReference type="PROSITE" id="PS51873">
    <property type="entry name" value="TRIAD"/>
    <property type="match status" value="1"/>
</dbReference>
<protein>
    <recommendedName>
        <fullName evidence="2">RBR-type E3 ubiquitin transferase</fullName>
        <ecNumber evidence="2">2.3.2.31</ecNumber>
    </recommendedName>
</protein>
<dbReference type="EMBL" id="ML210465">
    <property type="protein sequence ID" value="TFK17763.1"/>
    <property type="molecule type" value="Genomic_DNA"/>
</dbReference>
<dbReference type="GO" id="GO:0008270">
    <property type="term" value="F:zinc ion binding"/>
    <property type="evidence" value="ECO:0007669"/>
    <property type="project" value="UniProtKB-KW"/>
</dbReference>
<dbReference type="STRING" id="230819.A0A5C3KDN8"/>
<keyword evidence="11" id="KW-1185">Reference proteome</keyword>
<name>A0A5C3KDN8_COPMA</name>
<evidence type="ECO:0000256" key="4">
    <source>
        <dbReference type="ARBA" id="ARBA00022723"/>
    </source>
</evidence>
<dbReference type="GO" id="GO:0016567">
    <property type="term" value="P:protein ubiquitination"/>
    <property type="evidence" value="ECO:0007669"/>
    <property type="project" value="InterPro"/>
</dbReference>